<sequence>DIKALDNNDNNKTSKNMLEQNVYTEIIKSRQPIVLIKKLVIKKKIFVNEARGDLTILEEVNGNRPGTYIISSKKVLNTSVHDKKATSSLEKITKNKNVKESQEKVLQCSLCSYHTYERKNLSSHMRTHRSERPFKCSICSYSGKRKEHLQKHLMLHSGQKII</sequence>
<dbReference type="GO" id="GO:0008270">
    <property type="term" value="F:zinc ion binding"/>
    <property type="evidence" value="ECO:0007669"/>
    <property type="project" value="UniProtKB-KW"/>
</dbReference>
<evidence type="ECO:0000256" key="6">
    <source>
        <dbReference type="ARBA" id="ARBA00023125"/>
    </source>
</evidence>
<name>A0A5N5T9K7_9CRUS</name>
<evidence type="ECO:0000313" key="11">
    <source>
        <dbReference type="Proteomes" id="UP000326759"/>
    </source>
</evidence>
<dbReference type="Proteomes" id="UP000326759">
    <property type="component" value="Unassembled WGS sequence"/>
</dbReference>
<keyword evidence="7" id="KW-0539">Nucleus</keyword>
<dbReference type="PANTHER" id="PTHR24404">
    <property type="entry name" value="ZINC FINGER PROTEIN"/>
    <property type="match status" value="1"/>
</dbReference>
<dbReference type="EMBL" id="SEYY01006262">
    <property type="protein sequence ID" value="KAB7502957.1"/>
    <property type="molecule type" value="Genomic_DNA"/>
</dbReference>
<dbReference type="PANTHER" id="PTHR24404:SF114">
    <property type="entry name" value="KLUMPFUSS, ISOFORM B-RELATED"/>
    <property type="match status" value="1"/>
</dbReference>
<comment type="caution">
    <text evidence="10">The sequence shown here is derived from an EMBL/GenBank/DDBJ whole genome shotgun (WGS) entry which is preliminary data.</text>
</comment>
<accession>A0A5N5T9K7</accession>
<reference evidence="10 11" key="1">
    <citation type="journal article" date="2019" name="PLoS Biol.">
        <title>Sex chromosomes control vertical transmission of feminizing Wolbachia symbionts in an isopod.</title>
        <authorList>
            <person name="Becking T."/>
            <person name="Chebbi M.A."/>
            <person name="Giraud I."/>
            <person name="Moumen B."/>
            <person name="Laverre T."/>
            <person name="Caubet Y."/>
            <person name="Peccoud J."/>
            <person name="Gilbert C."/>
            <person name="Cordaux R."/>
        </authorList>
    </citation>
    <scope>NUCLEOTIDE SEQUENCE [LARGE SCALE GENOMIC DNA]</scope>
    <source>
        <strain evidence="10">ANa2</strain>
        <tissue evidence="10">Whole body excluding digestive tract and cuticle</tissue>
    </source>
</reference>
<keyword evidence="11" id="KW-1185">Reference proteome</keyword>
<dbReference type="FunFam" id="3.30.160.60:FF:000448">
    <property type="entry name" value="RE1-silencing transcription factor A"/>
    <property type="match status" value="1"/>
</dbReference>
<comment type="subcellular location">
    <subcellularLocation>
        <location evidence="1">Nucleus</location>
    </subcellularLocation>
</comment>
<keyword evidence="4 8" id="KW-0863">Zinc-finger</keyword>
<evidence type="ECO:0000313" key="10">
    <source>
        <dbReference type="EMBL" id="KAB7502957.1"/>
    </source>
</evidence>
<dbReference type="PROSITE" id="PS50157">
    <property type="entry name" value="ZINC_FINGER_C2H2_2"/>
    <property type="match status" value="2"/>
</dbReference>
<evidence type="ECO:0000256" key="3">
    <source>
        <dbReference type="ARBA" id="ARBA00022737"/>
    </source>
</evidence>
<evidence type="ECO:0000256" key="2">
    <source>
        <dbReference type="ARBA" id="ARBA00022723"/>
    </source>
</evidence>
<evidence type="ECO:0000256" key="4">
    <source>
        <dbReference type="ARBA" id="ARBA00022771"/>
    </source>
</evidence>
<evidence type="ECO:0000256" key="1">
    <source>
        <dbReference type="ARBA" id="ARBA00004123"/>
    </source>
</evidence>
<evidence type="ECO:0000256" key="8">
    <source>
        <dbReference type="PROSITE-ProRule" id="PRU00042"/>
    </source>
</evidence>
<dbReference type="InterPro" id="IPR013087">
    <property type="entry name" value="Znf_C2H2_type"/>
</dbReference>
<dbReference type="OrthoDB" id="3176202at2759"/>
<keyword evidence="2" id="KW-0479">Metal-binding</keyword>
<dbReference type="GO" id="GO:0005634">
    <property type="term" value="C:nucleus"/>
    <property type="evidence" value="ECO:0007669"/>
    <property type="project" value="UniProtKB-SubCell"/>
</dbReference>
<gene>
    <name evidence="10" type="ORF">Anas_05442</name>
</gene>
<feature type="domain" description="C2H2-type" evidence="9">
    <location>
        <begin position="106"/>
        <end position="133"/>
    </location>
</feature>
<dbReference type="SUPFAM" id="SSF57667">
    <property type="entry name" value="beta-beta-alpha zinc fingers"/>
    <property type="match status" value="1"/>
</dbReference>
<evidence type="ECO:0000259" key="9">
    <source>
        <dbReference type="PROSITE" id="PS50157"/>
    </source>
</evidence>
<dbReference type="InterPro" id="IPR036236">
    <property type="entry name" value="Znf_C2H2_sf"/>
</dbReference>
<feature type="non-terminal residue" evidence="10">
    <location>
        <position position="1"/>
    </location>
</feature>
<dbReference type="Pfam" id="PF00096">
    <property type="entry name" value="zf-C2H2"/>
    <property type="match status" value="1"/>
</dbReference>
<dbReference type="AlphaFoldDB" id="A0A5N5T9K7"/>
<dbReference type="GO" id="GO:0003700">
    <property type="term" value="F:DNA-binding transcription factor activity"/>
    <property type="evidence" value="ECO:0007669"/>
    <property type="project" value="TreeGrafter"/>
</dbReference>
<feature type="domain" description="C2H2-type" evidence="9">
    <location>
        <begin position="134"/>
        <end position="161"/>
    </location>
</feature>
<organism evidence="10 11">
    <name type="scientific">Armadillidium nasatum</name>
    <dbReference type="NCBI Taxonomy" id="96803"/>
    <lineage>
        <taxon>Eukaryota</taxon>
        <taxon>Metazoa</taxon>
        <taxon>Ecdysozoa</taxon>
        <taxon>Arthropoda</taxon>
        <taxon>Crustacea</taxon>
        <taxon>Multicrustacea</taxon>
        <taxon>Malacostraca</taxon>
        <taxon>Eumalacostraca</taxon>
        <taxon>Peracarida</taxon>
        <taxon>Isopoda</taxon>
        <taxon>Oniscidea</taxon>
        <taxon>Crinocheta</taxon>
        <taxon>Armadillidiidae</taxon>
        <taxon>Armadillidium</taxon>
    </lineage>
</organism>
<keyword evidence="3" id="KW-0677">Repeat</keyword>
<dbReference type="SMART" id="SM00355">
    <property type="entry name" value="ZnF_C2H2"/>
    <property type="match status" value="2"/>
</dbReference>
<keyword evidence="6" id="KW-0238">DNA-binding</keyword>
<dbReference type="InterPro" id="IPR050589">
    <property type="entry name" value="Ikaros_C2H2-ZF"/>
</dbReference>
<dbReference type="GO" id="GO:0000978">
    <property type="term" value="F:RNA polymerase II cis-regulatory region sequence-specific DNA binding"/>
    <property type="evidence" value="ECO:0007669"/>
    <property type="project" value="TreeGrafter"/>
</dbReference>
<dbReference type="GO" id="GO:0006357">
    <property type="term" value="P:regulation of transcription by RNA polymerase II"/>
    <property type="evidence" value="ECO:0007669"/>
    <property type="project" value="TreeGrafter"/>
</dbReference>
<dbReference type="Gene3D" id="3.30.160.60">
    <property type="entry name" value="Classic Zinc Finger"/>
    <property type="match status" value="2"/>
</dbReference>
<evidence type="ECO:0000256" key="7">
    <source>
        <dbReference type="ARBA" id="ARBA00023242"/>
    </source>
</evidence>
<protein>
    <submittedName>
        <fullName evidence="10">Zinc finger protein</fullName>
    </submittedName>
</protein>
<proteinExistence type="predicted"/>
<keyword evidence="5" id="KW-0862">Zinc</keyword>
<evidence type="ECO:0000256" key="5">
    <source>
        <dbReference type="ARBA" id="ARBA00022833"/>
    </source>
</evidence>